<dbReference type="GO" id="GO:0044659">
    <property type="term" value="P:viral release from host cell by cytolysis"/>
    <property type="evidence" value="ECO:0007669"/>
    <property type="project" value="InterPro"/>
</dbReference>
<dbReference type="Proteomes" id="UP001057237">
    <property type="component" value="Segment"/>
</dbReference>
<dbReference type="Pfam" id="PF10746">
    <property type="entry name" value="Phage_holin_2_2"/>
    <property type="match status" value="1"/>
</dbReference>
<protein>
    <submittedName>
        <fullName evidence="2">Holin protein</fullName>
    </submittedName>
</protein>
<dbReference type="InterPro" id="IPR019682">
    <property type="entry name" value="Phage_T7_Gp17.5_holin"/>
</dbReference>
<gene>
    <name evidence="2" type="ORF">BABAYKA_00290</name>
</gene>
<feature type="transmembrane region" description="Helical" evidence="1">
    <location>
        <begin position="38"/>
        <end position="59"/>
    </location>
</feature>
<keyword evidence="1" id="KW-0472">Membrane</keyword>
<name>A0A9E7MVC2_9CAUD</name>
<evidence type="ECO:0000256" key="1">
    <source>
        <dbReference type="SAM" id="Phobius"/>
    </source>
</evidence>
<proteinExistence type="predicted"/>
<dbReference type="EMBL" id="ON529868">
    <property type="protein sequence ID" value="USN16832.1"/>
    <property type="molecule type" value="Genomic_DNA"/>
</dbReference>
<keyword evidence="3" id="KW-1185">Reference proteome</keyword>
<sequence>MTTNDGATLADAAAYATRVAPPMAVTGASFLGLPLSEWVYIVTIAYTLLQTAYFIWKLVHNQLEKLRKERKTDGSE</sequence>
<keyword evidence="1" id="KW-1133">Transmembrane helix</keyword>
<evidence type="ECO:0000313" key="3">
    <source>
        <dbReference type="Proteomes" id="UP001057237"/>
    </source>
</evidence>
<organism evidence="2 3">
    <name type="scientific">Brevundimonas phage vB_BpoS-Babayka</name>
    <dbReference type="NCBI Taxonomy" id="2948596"/>
    <lineage>
        <taxon>Viruses</taxon>
        <taxon>Duplodnaviria</taxon>
        <taxon>Heunggongvirae</taxon>
        <taxon>Uroviricota</taxon>
        <taxon>Caudoviricetes</taxon>
        <taxon>Autographivirales</taxon>
        <taxon>Autonotataviridae</taxon>
        <taxon>Conareevirus</taxon>
        <taxon>Conareevirus babayka</taxon>
    </lineage>
</organism>
<accession>A0A9E7MVC2</accession>
<keyword evidence="1" id="KW-0812">Transmembrane</keyword>
<reference evidence="2" key="1">
    <citation type="submission" date="2022-05" db="EMBL/GenBank/DDBJ databases">
        <authorList>
            <person name="Friedrich I."/>
            <person name="Poehlein A."/>
            <person name="Schneider D."/>
            <person name="Hertel R."/>
            <person name="Daniel R."/>
        </authorList>
    </citation>
    <scope>NUCLEOTIDE SEQUENCE</scope>
</reference>
<evidence type="ECO:0000313" key="2">
    <source>
        <dbReference type="EMBL" id="USN16832.1"/>
    </source>
</evidence>